<keyword evidence="8" id="KW-1185">Reference proteome</keyword>
<feature type="transmembrane region" description="Helical" evidence="5">
    <location>
        <begin position="120"/>
        <end position="139"/>
    </location>
</feature>
<accession>A0A5S9F5U6</accession>
<dbReference type="GO" id="GO:0016020">
    <property type="term" value="C:membrane"/>
    <property type="evidence" value="ECO:0007669"/>
    <property type="project" value="UniProtKB-SubCell"/>
</dbReference>
<name>A0A5S9F5U6_UABAM</name>
<feature type="transmembrane region" description="Helical" evidence="5">
    <location>
        <begin position="46"/>
        <end position="64"/>
    </location>
</feature>
<sequence>MTYLQDISMITIAFVFGGMVFFSFVMAPLIFIKLEGQIAAHFIRQVFPVYYIVMAISCFAISLLTFSIHLYVSLATLILALIFIWLRFYLVPTVNKYRDLQKEGDNDAGKKFDFLHRLSVIINFIQIVTIATVFFVVLYTK</sequence>
<evidence type="ECO:0000256" key="2">
    <source>
        <dbReference type="ARBA" id="ARBA00022692"/>
    </source>
</evidence>
<dbReference type="Proteomes" id="UP000326354">
    <property type="component" value="Chromosome"/>
</dbReference>
<evidence type="ECO:0000256" key="5">
    <source>
        <dbReference type="SAM" id="Phobius"/>
    </source>
</evidence>
<evidence type="ECO:0000259" key="6">
    <source>
        <dbReference type="Pfam" id="PF13664"/>
    </source>
</evidence>
<dbReference type="OrthoDB" id="5741001at2"/>
<feature type="transmembrane region" description="Helical" evidence="5">
    <location>
        <begin position="12"/>
        <end position="34"/>
    </location>
</feature>
<keyword evidence="3 5" id="KW-1133">Transmembrane helix</keyword>
<feature type="transmembrane region" description="Helical" evidence="5">
    <location>
        <begin position="70"/>
        <end position="90"/>
    </location>
</feature>
<dbReference type="RefSeq" id="WP_151970008.1">
    <property type="nucleotide sequence ID" value="NZ_AP019860.1"/>
</dbReference>
<comment type="subcellular location">
    <subcellularLocation>
        <location evidence="1">Membrane</location>
    </subcellularLocation>
</comment>
<keyword evidence="4 5" id="KW-0472">Membrane</keyword>
<dbReference type="InterPro" id="IPR025423">
    <property type="entry name" value="TMEM205-like"/>
</dbReference>
<dbReference type="Pfam" id="PF13664">
    <property type="entry name" value="DUF4149"/>
    <property type="match status" value="1"/>
</dbReference>
<reference evidence="7 8" key="1">
    <citation type="submission" date="2019-08" db="EMBL/GenBank/DDBJ databases">
        <title>Complete genome sequence of Candidatus Uab amorphum.</title>
        <authorList>
            <person name="Shiratori T."/>
            <person name="Suzuki S."/>
            <person name="Kakizawa Y."/>
            <person name="Ishida K."/>
        </authorList>
    </citation>
    <scope>NUCLEOTIDE SEQUENCE [LARGE SCALE GENOMIC DNA]</scope>
    <source>
        <strain evidence="7 8">SRT547</strain>
    </source>
</reference>
<evidence type="ECO:0000313" key="7">
    <source>
        <dbReference type="EMBL" id="BBM85924.1"/>
    </source>
</evidence>
<dbReference type="KEGG" id="uam:UABAM_04310"/>
<protein>
    <recommendedName>
        <fullName evidence="6">TMEM205-like domain-containing protein</fullName>
    </recommendedName>
</protein>
<feature type="domain" description="TMEM205-like" evidence="6">
    <location>
        <begin position="11"/>
        <end position="99"/>
    </location>
</feature>
<evidence type="ECO:0000313" key="8">
    <source>
        <dbReference type="Proteomes" id="UP000326354"/>
    </source>
</evidence>
<organism evidence="7 8">
    <name type="scientific">Uabimicrobium amorphum</name>
    <dbReference type="NCBI Taxonomy" id="2596890"/>
    <lineage>
        <taxon>Bacteria</taxon>
        <taxon>Pseudomonadati</taxon>
        <taxon>Planctomycetota</taxon>
        <taxon>Candidatus Uabimicrobiia</taxon>
        <taxon>Candidatus Uabimicrobiales</taxon>
        <taxon>Candidatus Uabimicrobiaceae</taxon>
        <taxon>Candidatus Uabimicrobium</taxon>
    </lineage>
</organism>
<evidence type="ECO:0000256" key="4">
    <source>
        <dbReference type="ARBA" id="ARBA00023136"/>
    </source>
</evidence>
<dbReference type="EMBL" id="AP019860">
    <property type="protein sequence ID" value="BBM85924.1"/>
    <property type="molecule type" value="Genomic_DNA"/>
</dbReference>
<gene>
    <name evidence="7" type="ORF">UABAM_04310</name>
</gene>
<evidence type="ECO:0000256" key="1">
    <source>
        <dbReference type="ARBA" id="ARBA00004370"/>
    </source>
</evidence>
<dbReference type="AlphaFoldDB" id="A0A5S9F5U6"/>
<keyword evidence="2 5" id="KW-0812">Transmembrane</keyword>
<evidence type="ECO:0000256" key="3">
    <source>
        <dbReference type="ARBA" id="ARBA00022989"/>
    </source>
</evidence>
<proteinExistence type="predicted"/>